<evidence type="ECO:0000313" key="8">
    <source>
        <dbReference type="Proteomes" id="UP000305948"/>
    </source>
</evidence>
<accession>A0A5C3NA01</accession>
<dbReference type="InterPro" id="IPR045170">
    <property type="entry name" value="MTOX"/>
</dbReference>
<dbReference type="InterPro" id="IPR006076">
    <property type="entry name" value="FAD-dep_OxRdtase"/>
</dbReference>
<dbReference type="InterPro" id="IPR036188">
    <property type="entry name" value="FAD/NAD-bd_sf"/>
</dbReference>
<dbReference type="OrthoDB" id="2219495at2759"/>
<dbReference type="STRING" id="5364.A0A5C3NA01"/>
<protein>
    <submittedName>
        <fullName evidence="7">DAO-domain-containing protein</fullName>
    </submittedName>
</protein>
<keyword evidence="4" id="KW-0274">FAD</keyword>
<comment type="cofactor">
    <cofactor evidence="1">
        <name>FAD</name>
        <dbReference type="ChEBI" id="CHEBI:57692"/>
    </cofactor>
</comment>
<gene>
    <name evidence="7" type="ORF">OE88DRAFT_1656377</name>
</gene>
<sequence>MRPPDLDATAADRFEVGLENTRRYGDGTQIEYLADDTAIKAKCGLITGDLKGWTGVFNGNAGWVEAKRSMEVLGAYCSEHGVKFISGPSGVMKELIRDPQTNAVLGVQAEDGSQHLAKCIVVATGAWSESLLDFEGQLFSGAYGFAHIQLTKEETEKYSSMPVLHAPNIGYCFPPTPDGIFKIANLTYTRTNYTSVNGRLVSFPRDRSLHPTDTLSEEGIAECRQIAQACLPELGDRPIIHSTMCWDTESIDFNWIVSPHPSSPSSLYIATAGSGHSFKNLPVIGKYVCDCLEGRLPEDLRKTWRWRPDKVEGAPQLSRVDIKDQHGWRHDGRSEKEAV</sequence>
<proteinExistence type="inferred from homology"/>
<keyword evidence="3" id="KW-0285">Flavoprotein</keyword>
<dbReference type="GO" id="GO:0050660">
    <property type="term" value="F:flavin adenine dinucleotide binding"/>
    <property type="evidence" value="ECO:0007669"/>
    <property type="project" value="InterPro"/>
</dbReference>
<evidence type="ECO:0000256" key="4">
    <source>
        <dbReference type="ARBA" id="ARBA00022827"/>
    </source>
</evidence>
<dbReference type="PANTHER" id="PTHR10961">
    <property type="entry name" value="PEROXISOMAL SARCOSINE OXIDASE"/>
    <property type="match status" value="1"/>
</dbReference>
<keyword evidence="8" id="KW-1185">Reference proteome</keyword>
<dbReference type="SUPFAM" id="SSF51905">
    <property type="entry name" value="FAD/NAD(P)-binding domain"/>
    <property type="match status" value="1"/>
</dbReference>
<reference evidence="7 8" key="1">
    <citation type="journal article" date="2019" name="Nat. Ecol. Evol.">
        <title>Megaphylogeny resolves global patterns of mushroom evolution.</title>
        <authorList>
            <person name="Varga T."/>
            <person name="Krizsan K."/>
            <person name="Foldi C."/>
            <person name="Dima B."/>
            <person name="Sanchez-Garcia M."/>
            <person name="Sanchez-Ramirez S."/>
            <person name="Szollosi G.J."/>
            <person name="Szarkandi J.G."/>
            <person name="Papp V."/>
            <person name="Albert L."/>
            <person name="Andreopoulos W."/>
            <person name="Angelini C."/>
            <person name="Antonin V."/>
            <person name="Barry K.W."/>
            <person name="Bougher N.L."/>
            <person name="Buchanan P."/>
            <person name="Buyck B."/>
            <person name="Bense V."/>
            <person name="Catcheside P."/>
            <person name="Chovatia M."/>
            <person name="Cooper J."/>
            <person name="Damon W."/>
            <person name="Desjardin D."/>
            <person name="Finy P."/>
            <person name="Geml J."/>
            <person name="Haridas S."/>
            <person name="Hughes K."/>
            <person name="Justo A."/>
            <person name="Karasinski D."/>
            <person name="Kautmanova I."/>
            <person name="Kiss B."/>
            <person name="Kocsube S."/>
            <person name="Kotiranta H."/>
            <person name="LaButti K.M."/>
            <person name="Lechner B.E."/>
            <person name="Liimatainen K."/>
            <person name="Lipzen A."/>
            <person name="Lukacs Z."/>
            <person name="Mihaltcheva S."/>
            <person name="Morgado L.N."/>
            <person name="Niskanen T."/>
            <person name="Noordeloos M.E."/>
            <person name="Ohm R.A."/>
            <person name="Ortiz-Santana B."/>
            <person name="Ovrebo C."/>
            <person name="Racz N."/>
            <person name="Riley R."/>
            <person name="Savchenko A."/>
            <person name="Shiryaev A."/>
            <person name="Soop K."/>
            <person name="Spirin V."/>
            <person name="Szebenyi C."/>
            <person name="Tomsovsky M."/>
            <person name="Tulloss R.E."/>
            <person name="Uehling J."/>
            <person name="Grigoriev I.V."/>
            <person name="Vagvolgyi C."/>
            <person name="Papp T."/>
            <person name="Martin F.M."/>
            <person name="Miettinen O."/>
            <person name="Hibbett D.S."/>
            <person name="Nagy L.G."/>
        </authorList>
    </citation>
    <scope>NUCLEOTIDE SEQUENCE [LARGE SCALE GENOMIC DNA]</scope>
    <source>
        <strain evidence="7 8">OMC1185</strain>
    </source>
</reference>
<dbReference type="AlphaFoldDB" id="A0A5C3NA01"/>
<evidence type="ECO:0000256" key="2">
    <source>
        <dbReference type="ARBA" id="ARBA00010989"/>
    </source>
</evidence>
<dbReference type="PANTHER" id="PTHR10961:SF26">
    <property type="entry name" value="L-SACCHAROPINE OXIDASE"/>
    <property type="match status" value="1"/>
</dbReference>
<dbReference type="Gene3D" id="3.50.50.60">
    <property type="entry name" value="FAD/NAD(P)-binding domain"/>
    <property type="match status" value="2"/>
</dbReference>
<dbReference type="Pfam" id="PF01266">
    <property type="entry name" value="DAO"/>
    <property type="match status" value="1"/>
</dbReference>
<evidence type="ECO:0000256" key="3">
    <source>
        <dbReference type="ARBA" id="ARBA00022630"/>
    </source>
</evidence>
<evidence type="ECO:0000259" key="6">
    <source>
        <dbReference type="Pfam" id="PF01266"/>
    </source>
</evidence>
<evidence type="ECO:0000256" key="5">
    <source>
        <dbReference type="ARBA" id="ARBA00023002"/>
    </source>
</evidence>
<dbReference type="GO" id="GO:0051698">
    <property type="term" value="F:saccharopine oxidase activity"/>
    <property type="evidence" value="ECO:0007669"/>
    <property type="project" value="TreeGrafter"/>
</dbReference>
<name>A0A5C3NA01_9AGAM</name>
<comment type="similarity">
    <text evidence="2">Belongs to the MSOX/MTOX family.</text>
</comment>
<keyword evidence="5" id="KW-0560">Oxidoreductase</keyword>
<evidence type="ECO:0000256" key="1">
    <source>
        <dbReference type="ARBA" id="ARBA00001974"/>
    </source>
</evidence>
<evidence type="ECO:0000313" key="7">
    <source>
        <dbReference type="EMBL" id="TFK52788.1"/>
    </source>
</evidence>
<feature type="domain" description="FAD dependent oxidoreductase" evidence="6">
    <location>
        <begin position="17"/>
        <end position="290"/>
    </location>
</feature>
<dbReference type="EMBL" id="ML213508">
    <property type="protein sequence ID" value="TFK52788.1"/>
    <property type="molecule type" value="Genomic_DNA"/>
</dbReference>
<dbReference type="GO" id="GO:0008115">
    <property type="term" value="F:sarcosine oxidase activity"/>
    <property type="evidence" value="ECO:0007669"/>
    <property type="project" value="TreeGrafter"/>
</dbReference>
<organism evidence="7 8">
    <name type="scientific">Heliocybe sulcata</name>
    <dbReference type="NCBI Taxonomy" id="5364"/>
    <lineage>
        <taxon>Eukaryota</taxon>
        <taxon>Fungi</taxon>
        <taxon>Dikarya</taxon>
        <taxon>Basidiomycota</taxon>
        <taxon>Agaricomycotina</taxon>
        <taxon>Agaricomycetes</taxon>
        <taxon>Gloeophyllales</taxon>
        <taxon>Gloeophyllaceae</taxon>
        <taxon>Heliocybe</taxon>
    </lineage>
</organism>
<dbReference type="Proteomes" id="UP000305948">
    <property type="component" value="Unassembled WGS sequence"/>
</dbReference>